<dbReference type="EMBL" id="JACIDN010000010">
    <property type="protein sequence ID" value="MBB3905136.1"/>
    <property type="molecule type" value="Genomic_DNA"/>
</dbReference>
<name>A0A7W6F9G6_9HYPH</name>
<gene>
    <name evidence="1" type="ORF">GCM10007884_23450</name>
    <name evidence="2" type="ORF">GGR33_004664</name>
</gene>
<sequence length="134" mass="14551">MPAFMNTLGGVSRRGQWRFRHVFRSANERGQLDVTDAGLIDFSTASDVVLTVVPREPVQPRAWCFELGGCHGHRPVLMAALSAGTLAVSNPGIVEALFPRGSLLGFPPGLYDVRVSVTIGPETEEIFNEPIEFA</sequence>
<proteinExistence type="predicted"/>
<evidence type="ECO:0000313" key="4">
    <source>
        <dbReference type="Proteomes" id="UP001156881"/>
    </source>
</evidence>
<dbReference type="EMBL" id="BSPG01000011">
    <property type="protein sequence ID" value="GLS44357.1"/>
    <property type="molecule type" value="Genomic_DNA"/>
</dbReference>
<reference evidence="1" key="1">
    <citation type="journal article" date="2014" name="Int. J. Syst. Evol. Microbiol.">
        <title>Complete genome of a new Firmicutes species belonging to the dominant human colonic microbiota ('Ruminococcus bicirculans') reveals two chromosomes and a selective capacity to utilize plant glucans.</title>
        <authorList>
            <consortium name="NISC Comparative Sequencing Program"/>
            <person name="Wegmann U."/>
            <person name="Louis P."/>
            <person name="Goesmann A."/>
            <person name="Henrissat B."/>
            <person name="Duncan S.H."/>
            <person name="Flint H.J."/>
        </authorList>
    </citation>
    <scope>NUCLEOTIDE SEQUENCE</scope>
    <source>
        <strain evidence="1">NBRC 107710</strain>
    </source>
</reference>
<dbReference type="Proteomes" id="UP000517759">
    <property type="component" value="Unassembled WGS sequence"/>
</dbReference>
<dbReference type="AlphaFoldDB" id="A0A7W6F9G6"/>
<keyword evidence="4" id="KW-1185">Reference proteome</keyword>
<protein>
    <submittedName>
        <fullName evidence="2">Uncharacterized protein</fullName>
    </submittedName>
</protein>
<evidence type="ECO:0000313" key="1">
    <source>
        <dbReference type="EMBL" id="GLS44357.1"/>
    </source>
</evidence>
<accession>A0A7W6F9G6</accession>
<comment type="caution">
    <text evidence="2">The sequence shown here is derived from an EMBL/GenBank/DDBJ whole genome shotgun (WGS) entry which is preliminary data.</text>
</comment>
<organism evidence="2 3">
    <name type="scientific">Methylobacterium brachythecii</name>
    <dbReference type="NCBI Taxonomy" id="1176177"/>
    <lineage>
        <taxon>Bacteria</taxon>
        <taxon>Pseudomonadati</taxon>
        <taxon>Pseudomonadota</taxon>
        <taxon>Alphaproteobacteria</taxon>
        <taxon>Hyphomicrobiales</taxon>
        <taxon>Methylobacteriaceae</taxon>
        <taxon>Methylobacterium</taxon>
    </lineage>
</organism>
<dbReference type="Proteomes" id="UP001156881">
    <property type="component" value="Unassembled WGS sequence"/>
</dbReference>
<evidence type="ECO:0000313" key="3">
    <source>
        <dbReference type="Proteomes" id="UP000517759"/>
    </source>
</evidence>
<reference evidence="4" key="2">
    <citation type="journal article" date="2019" name="Int. J. Syst. Evol. Microbiol.">
        <title>The Global Catalogue of Microorganisms (GCM) 10K type strain sequencing project: providing services to taxonomists for standard genome sequencing and annotation.</title>
        <authorList>
            <consortium name="The Broad Institute Genomics Platform"/>
            <consortium name="The Broad Institute Genome Sequencing Center for Infectious Disease"/>
            <person name="Wu L."/>
            <person name="Ma J."/>
        </authorList>
    </citation>
    <scope>NUCLEOTIDE SEQUENCE [LARGE SCALE GENOMIC DNA]</scope>
    <source>
        <strain evidence="4">NBRC 107710</strain>
    </source>
</reference>
<reference evidence="2 3" key="3">
    <citation type="submission" date="2020-08" db="EMBL/GenBank/DDBJ databases">
        <title>Genomic Encyclopedia of Type Strains, Phase IV (KMG-IV): sequencing the most valuable type-strain genomes for metagenomic binning, comparative biology and taxonomic classification.</title>
        <authorList>
            <person name="Goeker M."/>
        </authorList>
    </citation>
    <scope>NUCLEOTIDE SEQUENCE [LARGE SCALE GENOMIC DNA]</scope>
    <source>
        <strain evidence="2 3">DSM 24105</strain>
    </source>
</reference>
<evidence type="ECO:0000313" key="2">
    <source>
        <dbReference type="EMBL" id="MBB3905136.1"/>
    </source>
</evidence>
<reference evidence="1" key="4">
    <citation type="submission" date="2023-01" db="EMBL/GenBank/DDBJ databases">
        <title>Draft genome sequence of Methylobacterium brachythecii strain NBRC 107710.</title>
        <authorList>
            <person name="Sun Q."/>
            <person name="Mori K."/>
        </authorList>
    </citation>
    <scope>NUCLEOTIDE SEQUENCE</scope>
    <source>
        <strain evidence="1">NBRC 107710</strain>
    </source>
</reference>
<dbReference type="RefSeq" id="WP_183511321.1">
    <property type="nucleotide sequence ID" value="NZ_BSPG01000011.1"/>
</dbReference>